<keyword evidence="1" id="KW-0472">Membrane</keyword>
<dbReference type="EMBL" id="JBFAKC010000032">
    <property type="protein sequence ID" value="MEV0712942.1"/>
    <property type="molecule type" value="Genomic_DNA"/>
</dbReference>
<sequence>MRRETQNLLLLLLGGVVLRVTFDGTYLRYVKAGLAPFLLVSGFGIVTLAVVAIVGDIGGRHAGEHAHGTGRAPWLLLAPVAVLLVVVPPALGANAAGSTAPVRLRIAEEPETWPFPPLPPGEAPALSLTGLVDRALFDSARSLDDREVTVSGFVLAAEHGDGIDLARVVITCCVADARYIRVHLAGITEPLAEDSWLEVRGTVATASVHGDPEPTPTMTVTEYRRIERPENSYERGR</sequence>
<organism evidence="3 4">
    <name type="scientific">Nocardia aurea</name>
    <dbReference type="NCBI Taxonomy" id="2144174"/>
    <lineage>
        <taxon>Bacteria</taxon>
        <taxon>Bacillati</taxon>
        <taxon>Actinomycetota</taxon>
        <taxon>Actinomycetes</taxon>
        <taxon>Mycobacteriales</taxon>
        <taxon>Nocardiaceae</taxon>
        <taxon>Nocardia</taxon>
    </lineage>
</organism>
<keyword evidence="1" id="KW-1133">Transmembrane helix</keyword>
<evidence type="ECO:0000313" key="3">
    <source>
        <dbReference type="EMBL" id="MEV0712942.1"/>
    </source>
</evidence>
<keyword evidence="1" id="KW-0812">Transmembrane</keyword>
<dbReference type="InterPro" id="IPR015402">
    <property type="entry name" value="DUF1980"/>
</dbReference>
<evidence type="ECO:0000259" key="2">
    <source>
        <dbReference type="Pfam" id="PF21537"/>
    </source>
</evidence>
<reference evidence="3 4" key="1">
    <citation type="submission" date="2024-06" db="EMBL/GenBank/DDBJ databases">
        <title>The Natural Products Discovery Center: Release of the First 8490 Sequenced Strains for Exploring Actinobacteria Biosynthetic Diversity.</title>
        <authorList>
            <person name="Kalkreuter E."/>
            <person name="Kautsar S.A."/>
            <person name="Yang D."/>
            <person name="Bader C.D."/>
            <person name="Teijaro C.N."/>
            <person name="Fluegel L."/>
            <person name="Davis C.M."/>
            <person name="Simpson J.R."/>
            <person name="Lauterbach L."/>
            <person name="Steele A.D."/>
            <person name="Gui C."/>
            <person name="Meng S."/>
            <person name="Li G."/>
            <person name="Viehrig K."/>
            <person name="Ye F."/>
            <person name="Su P."/>
            <person name="Kiefer A.F."/>
            <person name="Nichols A."/>
            <person name="Cepeda A.J."/>
            <person name="Yan W."/>
            <person name="Fan B."/>
            <person name="Jiang Y."/>
            <person name="Adhikari A."/>
            <person name="Zheng C.-J."/>
            <person name="Schuster L."/>
            <person name="Cowan T.M."/>
            <person name="Smanski M.J."/>
            <person name="Chevrette M.G."/>
            <person name="De Carvalho L.P.S."/>
            <person name="Shen B."/>
        </authorList>
    </citation>
    <scope>NUCLEOTIDE SEQUENCE [LARGE SCALE GENOMIC DNA]</scope>
    <source>
        <strain evidence="3 4">NPDC050403</strain>
    </source>
</reference>
<dbReference type="InterPro" id="IPR048447">
    <property type="entry name" value="DUF1980_C"/>
</dbReference>
<accession>A0ABV3G5G5</accession>
<feature type="domain" description="DUF1980" evidence="2">
    <location>
        <begin position="144"/>
        <end position="233"/>
    </location>
</feature>
<feature type="transmembrane region" description="Helical" evidence="1">
    <location>
        <begin position="33"/>
        <end position="54"/>
    </location>
</feature>
<dbReference type="RefSeq" id="WP_357790371.1">
    <property type="nucleotide sequence ID" value="NZ_JBFAKC010000032.1"/>
</dbReference>
<comment type="caution">
    <text evidence="3">The sequence shown here is derived from an EMBL/GenBank/DDBJ whole genome shotgun (WGS) entry which is preliminary data.</text>
</comment>
<feature type="transmembrane region" description="Helical" evidence="1">
    <location>
        <begin position="74"/>
        <end position="91"/>
    </location>
</feature>
<dbReference type="Pfam" id="PF21537">
    <property type="entry name" value="DUF1980_C"/>
    <property type="match status" value="1"/>
</dbReference>
<protein>
    <submittedName>
        <fullName evidence="3">TIGR03943 family protein</fullName>
    </submittedName>
</protein>
<name>A0ABV3G5G5_9NOCA</name>
<keyword evidence="4" id="KW-1185">Reference proteome</keyword>
<proteinExistence type="predicted"/>
<dbReference type="NCBIfam" id="TIGR03943">
    <property type="entry name" value="TIGR03943 family putative permease subunit"/>
    <property type="match status" value="1"/>
</dbReference>
<evidence type="ECO:0000256" key="1">
    <source>
        <dbReference type="SAM" id="Phobius"/>
    </source>
</evidence>
<evidence type="ECO:0000313" key="4">
    <source>
        <dbReference type="Proteomes" id="UP001551695"/>
    </source>
</evidence>
<dbReference type="Proteomes" id="UP001551695">
    <property type="component" value="Unassembled WGS sequence"/>
</dbReference>
<gene>
    <name evidence="3" type="ORF">AB0I48_35845</name>
</gene>